<dbReference type="RefSeq" id="WP_248154913.1">
    <property type="nucleotide sequence ID" value="NZ_JAKZAJ010000001.1"/>
</dbReference>
<protein>
    <recommendedName>
        <fullName evidence="3">Transposase</fullName>
    </recommendedName>
</protein>
<dbReference type="EMBL" id="JBHSNL010000001">
    <property type="protein sequence ID" value="MFC5544266.1"/>
    <property type="molecule type" value="Genomic_DNA"/>
</dbReference>
<proteinExistence type="predicted"/>
<name>A0ABW0RJ35_9GAMM</name>
<evidence type="ECO:0000313" key="2">
    <source>
        <dbReference type="Proteomes" id="UP001596055"/>
    </source>
</evidence>
<accession>A0ABW0RJ35</accession>
<gene>
    <name evidence="1" type="ORF">ACFPQA_04340</name>
</gene>
<dbReference type="Proteomes" id="UP001596055">
    <property type="component" value="Unassembled WGS sequence"/>
</dbReference>
<organism evidence="1 2">
    <name type="scientific">Marinobacter koreensis</name>
    <dbReference type="NCBI Taxonomy" id="335974"/>
    <lineage>
        <taxon>Bacteria</taxon>
        <taxon>Pseudomonadati</taxon>
        <taxon>Pseudomonadota</taxon>
        <taxon>Gammaproteobacteria</taxon>
        <taxon>Pseudomonadales</taxon>
        <taxon>Marinobacteraceae</taxon>
        <taxon>Marinobacter</taxon>
    </lineage>
</organism>
<sequence length="84" mass="9359">MITARLNRLVKAYRLAKKLVGDANRGRAIPGAALRWCHKIRQAIKAEMLVVEAVIRPWRLLQNRPQIIPGIIPSPTLASAGLEQ</sequence>
<reference evidence="2" key="1">
    <citation type="journal article" date="2019" name="Int. J. Syst. Evol. Microbiol.">
        <title>The Global Catalogue of Microorganisms (GCM) 10K type strain sequencing project: providing services to taxonomists for standard genome sequencing and annotation.</title>
        <authorList>
            <consortium name="The Broad Institute Genomics Platform"/>
            <consortium name="The Broad Institute Genome Sequencing Center for Infectious Disease"/>
            <person name="Wu L."/>
            <person name="Ma J."/>
        </authorList>
    </citation>
    <scope>NUCLEOTIDE SEQUENCE [LARGE SCALE GENOMIC DNA]</scope>
    <source>
        <strain evidence="2">CGMCC 4.1799</strain>
    </source>
</reference>
<keyword evidence="2" id="KW-1185">Reference proteome</keyword>
<evidence type="ECO:0000313" key="1">
    <source>
        <dbReference type="EMBL" id="MFC5544266.1"/>
    </source>
</evidence>
<evidence type="ECO:0008006" key="3">
    <source>
        <dbReference type="Google" id="ProtNLM"/>
    </source>
</evidence>
<comment type="caution">
    <text evidence="1">The sequence shown here is derived from an EMBL/GenBank/DDBJ whole genome shotgun (WGS) entry which is preliminary data.</text>
</comment>